<evidence type="ECO:0000313" key="2">
    <source>
        <dbReference type="EMBL" id="MFD1945201.1"/>
    </source>
</evidence>
<keyword evidence="3" id="KW-1185">Reference proteome</keyword>
<evidence type="ECO:0000256" key="1">
    <source>
        <dbReference type="SAM" id="MobiDB-lite"/>
    </source>
</evidence>
<comment type="caution">
    <text evidence="2">The sequence shown here is derived from an EMBL/GenBank/DDBJ whole genome shotgun (WGS) entry which is preliminary data.</text>
</comment>
<proteinExistence type="predicted"/>
<accession>A0ABW4TH61</accession>
<evidence type="ECO:0000313" key="3">
    <source>
        <dbReference type="Proteomes" id="UP001597351"/>
    </source>
</evidence>
<reference evidence="3" key="1">
    <citation type="journal article" date="2019" name="Int. J. Syst. Evol. Microbiol.">
        <title>The Global Catalogue of Microorganisms (GCM) 10K type strain sequencing project: providing services to taxonomists for standard genome sequencing and annotation.</title>
        <authorList>
            <consortium name="The Broad Institute Genomics Platform"/>
            <consortium name="The Broad Institute Genome Sequencing Center for Infectious Disease"/>
            <person name="Wu L."/>
            <person name="Ma J."/>
        </authorList>
    </citation>
    <scope>NUCLEOTIDE SEQUENCE [LARGE SCALE GENOMIC DNA]</scope>
    <source>
        <strain evidence="3">CGMCC 1.12477</strain>
    </source>
</reference>
<protein>
    <submittedName>
        <fullName evidence="2">Uncharacterized protein</fullName>
    </submittedName>
</protein>
<sequence length="104" mass="11811">MNTEPIDVTIIAARPDEELFVHVVALDDFERGLCDYLDLGRLVAWRYETFYAPGRTFTDRHPIGEHGDPSGDWEPAEALPEDLHRQQLAACARQVADNTEETDQ</sequence>
<organism evidence="2 3">
    <name type="scientific">Nocardioides aestuarii</name>
    <dbReference type="NCBI Taxonomy" id="252231"/>
    <lineage>
        <taxon>Bacteria</taxon>
        <taxon>Bacillati</taxon>
        <taxon>Actinomycetota</taxon>
        <taxon>Actinomycetes</taxon>
        <taxon>Propionibacteriales</taxon>
        <taxon>Nocardioidaceae</taxon>
        <taxon>Nocardioides</taxon>
    </lineage>
</organism>
<feature type="region of interest" description="Disordered" evidence="1">
    <location>
        <begin position="58"/>
        <end position="80"/>
    </location>
</feature>
<dbReference type="Proteomes" id="UP001597351">
    <property type="component" value="Unassembled WGS sequence"/>
</dbReference>
<dbReference type="EMBL" id="JBHUGD010000001">
    <property type="protein sequence ID" value="MFD1945201.1"/>
    <property type="molecule type" value="Genomic_DNA"/>
</dbReference>
<feature type="compositionally biased region" description="Basic and acidic residues" evidence="1">
    <location>
        <begin position="58"/>
        <end position="69"/>
    </location>
</feature>
<gene>
    <name evidence="2" type="ORF">ACFSDE_00210</name>
</gene>
<dbReference type="RefSeq" id="WP_343915906.1">
    <property type="nucleotide sequence ID" value="NZ_BAAAJT010000002.1"/>
</dbReference>
<name>A0ABW4TH61_9ACTN</name>